<dbReference type="GeneID" id="84592370"/>
<name>A0AAJ8BUX6_ASPNG</name>
<accession>A0AAJ8BUX6</accession>
<evidence type="ECO:0000313" key="1">
    <source>
        <dbReference type="RefSeq" id="XP_059604345.1"/>
    </source>
</evidence>
<proteinExistence type="predicted"/>
<gene>
    <name evidence="1" type="ORF">An11g08300</name>
</gene>
<protein>
    <submittedName>
        <fullName evidence="1">Uncharacterized protein</fullName>
    </submittedName>
</protein>
<reference evidence="1" key="1">
    <citation type="submission" date="2025-02" db="EMBL/GenBank/DDBJ databases">
        <authorList>
            <consortium name="NCBI Genome Project"/>
        </authorList>
    </citation>
    <scope>NUCLEOTIDE SEQUENCE</scope>
</reference>
<sequence>MTIQLLMRPSAPEDIWPMEGSSGAVWSARWASRDRETGGNNAICTLE</sequence>
<dbReference type="AlphaFoldDB" id="A0AAJ8BUX6"/>
<dbReference type="KEGG" id="ang:An11g08300"/>
<dbReference type="RefSeq" id="XP_059604345.1">
    <property type="nucleotide sequence ID" value="XM_059750441.1"/>
</dbReference>
<organism evidence="1">
    <name type="scientific">Aspergillus niger</name>
    <dbReference type="NCBI Taxonomy" id="5061"/>
    <lineage>
        <taxon>Eukaryota</taxon>
        <taxon>Fungi</taxon>
        <taxon>Dikarya</taxon>
        <taxon>Ascomycota</taxon>
        <taxon>Pezizomycotina</taxon>
        <taxon>Eurotiomycetes</taxon>
        <taxon>Eurotiomycetidae</taxon>
        <taxon>Eurotiales</taxon>
        <taxon>Aspergillaceae</taxon>
        <taxon>Aspergillus</taxon>
        <taxon>Aspergillus subgen. Circumdati</taxon>
    </lineage>
</organism>
<reference evidence="1" key="2">
    <citation type="submission" date="2025-08" db="UniProtKB">
        <authorList>
            <consortium name="RefSeq"/>
        </authorList>
    </citation>
    <scope>IDENTIFICATION</scope>
</reference>
<dbReference type="VEuPathDB" id="FungiDB:An11g08300"/>